<evidence type="ECO:0000256" key="2">
    <source>
        <dbReference type="SAM" id="MobiDB-lite"/>
    </source>
</evidence>
<dbReference type="Ensembl" id="ENSCCRT00000166826.1">
    <property type="protein sequence ID" value="ENSCCRP00000167966.1"/>
    <property type="gene ID" value="ENSCCRG00000080370.1"/>
</dbReference>
<evidence type="ECO:0008006" key="6">
    <source>
        <dbReference type="Google" id="ProtNLM"/>
    </source>
</evidence>
<feature type="coiled-coil region" evidence="1">
    <location>
        <begin position="127"/>
        <end position="178"/>
    </location>
</feature>
<evidence type="ECO:0000313" key="5">
    <source>
        <dbReference type="Proteomes" id="UP001108240"/>
    </source>
</evidence>
<dbReference type="PANTHER" id="PTHR15717:SF2">
    <property type="entry name" value="EF-HAND CALCIUM-BINDING DOMAIN-CONTAINING PROTEIN 14"/>
    <property type="match status" value="1"/>
</dbReference>
<feature type="compositionally biased region" description="Low complexity" evidence="2">
    <location>
        <begin position="280"/>
        <end position="291"/>
    </location>
</feature>
<feature type="compositionally biased region" description="Basic residues" evidence="2">
    <location>
        <begin position="292"/>
        <end position="303"/>
    </location>
</feature>
<keyword evidence="3" id="KW-1133">Transmembrane helix</keyword>
<keyword evidence="1" id="KW-0175">Coiled coil</keyword>
<name>A0A9J8CPY8_CYPCA</name>
<dbReference type="PANTHER" id="PTHR15717">
    <property type="entry name" value="PROTEIN KIAA0494"/>
    <property type="match status" value="1"/>
</dbReference>
<dbReference type="Proteomes" id="UP001108240">
    <property type="component" value="Unplaced"/>
</dbReference>
<reference evidence="4" key="2">
    <citation type="submission" date="2025-09" db="UniProtKB">
        <authorList>
            <consortium name="Ensembl"/>
        </authorList>
    </citation>
    <scope>IDENTIFICATION</scope>
</reference>
<keyword evidence="3" id="KW-0812">Transmembrane</keyword>
<organism evidence="4 5">
    <name type="scientific">Cyprinus carpio carpio</name>
    <dbReference type="NCBI Taxonomy" id="630221"/>
    <lineage>
        <taxon>Eukaryota</taxon>
        <taxon>Metazoa</taxon>
        <taxon>Chordata</taxon>
        <taxon>Craniata</taxon>
        <taxon>Vertebrata</taxon>
        <taxon>Euteleostomi</taxon>
        <taxon>Actinopterygii</taxon>
        <taxon>Neopterygii</taxon>
        <taxon>Teleostei</taxon>
        <taxon>Ostariophysi</taxon>
        <taxon>Cypriniformes</taxon>
        <taxon>Cyprinidae</taxon>
        <taxon>Cyprininae</taxon>
        <taxon>Cyprinus</taxon>
    </lineage>
</organism>
<feature type="compositionally biased region" description="Basic residues" evidence="2">
    <location>
        <begin position="1"/>
        <end position="10"/>
    </location>
</feature>
<keyword evidence="5" id="KW-1185">Reference proteome</keyword>
<evidence type="ECO:0000256" key="3">
    <source>
        <dbReference type="SAM" id="Phobius"/>
    </source>
</evidence>
<accession>A0A9J8CPY8</accession>
<feature type="transmembrane region" description="Helical" evidence="3">
    <location>
        <begin position="75"/>
        <end position="98"/>
    </location>
</feature>
<protein>
    <recommendedName>
        <fullName evidence="6">EF-hand calcium-binding domain-containing protein 14</fullName>
    </recommendedName>
</protein>
<evidence type="ECO:0000313" key="4">
    <source>
        <dbReference type="Ensembl" id="ENSCCRP00000167966.1"/>
    </source>
</evidence>
<feature type="region of interest" description="Disordered" evidence="2">
    <location>
        <begin position="258"/>
        <end position="303"/>
    </location>
</feature>
<keyword evidence="3" id="KW-0472">Membrane</keyword>
<feature type="region of interest" description="Disordered" evidence="2">
    <location>
        <begin position="1"/>
        <end position="58"/>
    </location>
</feature>
<evidence type="ECO:0000256" key="1">
    <source>
        <dbReference type="SAM" id="Coils"/>
    </source>
</evidence>
<sequence>MSPQKKMKKRKELDALIGLSDSSRRKSKPSCGHRLLRTEPPESESGSEPESGSEERRFGGRSGVFGRSLLQCCSLCYPLCVFVLLAACVTACAGLIWMQIALKQDLDSMKEKIHIMESSQKLSSHEILKLSEDLKAKQMKLDELESGDRGLAKLWSNLSEINQKLSALDSAVNHLKTNIRSASDLIALPRTVEELQKNEEKPVNSSSSCVTLKQDLQHLQEDVKELNSSLLLHQSWSSEQIQSVRFVLSNLSRWVSALDQSSSGDTPPPAVRPLQTLQTAADVADAGSSASRRPRFLSRRHYK</sequence>
<dbReference type="GeneTree" id="ENSGT00390000011196"/>
<proteinExistence type="predicted"/>
<reference evidence="4" key="1">
    <citation type="submission" date="2025-08" db="UniProtKB">
        <authorList>
            <consortium name="Ensembl"/>
        </authorList>
    </citation>
    <scope>IDENTIFICATION</scope>
</reference>
<dbReference type="AlphaFoldDB" id="A0A9J8CPY8"/>
<dbReference type="InterPro" id="IPR042352">
    <property type="entry name" value="EFCAB14"/>
</dbReference>